<reference evidence="3 4" key="2">
    <citation type="submission" date="2020-02" db="EMBL/GenBank/DDBJ databases">
        <title>The new genus of Enterobacteriales.</title>
        <authorList>
            <person name="Kim I.S."/>
        </authorList>
    </citation>
    <scope>NUCLEOTIDE SEQUENCE [LARGE SCALE GENOMIC DNA]</scope>
    <source>
        <strain evidence="3 4">SAP-6</strain>
    </source>
</reference>
<comment type="caution">
    <text evidence="3">The sequence shown here is derived from an EMBL/GenBank/DDBJ whole genome shotgun (WGS) entry which is preliminary data.</text>
</comment>
<evidence type="ECO:0000256" key="2">
    <source>
        <dbReference type="SAM" id="SignalP"/>
    </source>
</evidence>
<protein>
    <recommendedName>
        <fullName evidence="5">Nickel/cobalt homeostasis protein RcnB</fullName>
    </recommendedName>
</protein>
<dbReference type="Proteomes" id="UP000461443">
    <property type="component" value="Unassembled WGS sequence"/>
</dbReference>
<keyword evidence="2" id="KW-0732">Signal</keyword>
<name>A0A845SX59_9GAMM</name>
<sequence>MRRTQVVLFTAGLLAGGLSLISPAQAEGEQGAVVPQQVPAQPQQESAQPPAAAPSQPQAATPPSYDLDKIIIDDKEHQIGDTVPGKYLAKPYEIVEWQKRHLPAPEENSHWTYVSGNYLMITNDAGKILKAESGDIFFSNN</sequence>
<feature type="region of interest" description="Disordered" evidence="1">
    <location>
        <begin position="30"/>
        <end position="64"/>
    </location>
</feature>
<dbReference type="Gene3D" id="3.10.450.160">
    <property type="entry name" value="inner membrane protein cigr"/>
    <property type="match status" value="1"/>
</dbReference>
<organism evidence="3 4">
    <name type="scientific">Acerihabitans arboris</name>
    <dbReference type="NCBI Taxonomy" id="2691583"/>
    <lineage>
        <taxon>Bacteria</taxon>
        <taxon>Pseudomonadati</taxon>
        <taxon>Pseudomonadota</taxon>
        <taxon>Gammaproteobacteria</taxon>
        <taxon>Enterobacterales</taxon>
        <taxon>Pectobacteriaceae</taxon>
        <taxon>Acerihabitans</taxon>
    </lineage>
</organism>
<dbReference type="AlphaFoldDB" id="A0A845SX59"/>
<dbReference type="Pfam" id="PF11776">
    <property type="entry name" value="RcnB"/>
    <property type="match status" value="1"/>
</dbReference>
<evidence type="ECO:0000313" key="4">
    <source>
        <dbReference type="Proteomes" id="UP000461443"/>
    </source>
</evidence>
<accession>A0A845SX59</accession>
<keyword evidence="4" id="KW-1185">Reference proteome</keyword>
<dbReference type="EMBL" id="WUBS01000019">
    <property type="protein sequence ID" value="NDL65475.1"/>
    <property type="molecule type" value="Genomic_DNA"/>
</dbReference>
<evidence type="ECO:0008006" key="5">
    <source>
        <dbReference type="Google" id="ProtNLM"/>
    </source>
</evidence>
<proteinExistence type="predicted"/>
<evidence type="ECO:0000313" key="3">
    <source>
        <dbReference type="EMBL" id="NDL65475.1"/>
    </source>
</evidence>
<feature type="signal peptide" evidence="2">
    <location>
        <begin position="1"/>
        <end position="26"/>
    </location>
</feature>
<dbReference type="InterPro" id="IPR024572">
    <property type="entry name" value="RcnB"/>
</dbReference>
<feature type="chain" id="PRO_5032637487" description="Nickel/cobalt homeostasis protein RcnB" evidence="2">
    <location>
        <begin position="27"/>
        <end position="141"/>
    </location>
</feature>
<evidence type="ECO:0000256" key="1">
    <source>
        <dbReference type="SAM" id="MobiDB-lite"/>
    </source>
</evidence>
<reference evidence="3 4" key="1">
    <citation type="submission" date="2019-12" db="EMBL/GenBank/DDBJ databases">
        <authorList>
            <person name="Lee S.D."/>
        </authorList>
    </citation>
    <scope>NUCLEOTIDE SEQUENCE [LARGE SCALE GENOMIC DNA]</scope>
    <source>
        <strain evidence="3 4">SAP-6</strain>
    </source>
</reference>
<gene>
    <name evidence="3" type="ORF">GRH90_22325</name>
</gene>
<dbReference type="RefSeq" id="WP_162368189.1">
    <property type="nucleotide sequence ID" value="NZ_WUBS01000019.1"/>
</dbReference>
<feature type="compositionally biased region" description="Low complexity" evidence="1">
    <location>
        <begin position="32"/>
        <end position="64"/>
    </location>
</feature>